<evidence type="ECO:0000313" key="2">
    <source>
        <dbReference type="Proteomes" id="UP001218218"/>
    </source>
</evidence>
<comment type="caution">
    <text evidence="1">The sequence shown here is derived from an EMBL/GenBank/DDBJ whole genome shotgun (WGS) entry which is preliminary data.</text>
</comment>
<name>A0AAD7EH05_9AGAR</name>
<protein>
    <submittedName>
        <fullName evidence="1">Uncharacterized protein</fullName>
    </submittedName>
</protein>
<proteinExistence type="predicted"/>
<accession>A0AAD7EH05</accession>
<keyword evidence="2" id="KW-1185">Reference proteome</keyword>
<gene>
    <name evidence="1" type="ORF">DFH08DRAFT_941651</name>
</gene>
<evidence type="ECO:0000313" key="1">
    <source>
        <dbReference type="EMBL" id="KAJ7322913.1"/>
    </source>
</evidence>
<dbReference type="Proteomes" id="UP001218218">
    <property type="component" value="Unassembled WGS sequence"/>
</dbReference>
<dbReference type="AlphaFoldDB" id="A0AAD7EH05"/>
<organism evidence="1 2">
    <name type="scientific">Mycena albidolilacea</name>
    <dbReference type="NCBI Taxonomy" id="1033008"/>
    <lineage>
        <taxon>Eukaryota</taxon>
        <taxon>Fungi</taxon>
        <taxon>Dikarya</taxon>
        <taxon>Basidiomycota</taxon>
        <taxon>Agaricomycotina</taxon>
        <taxon>Agaricomycetes</taxon>
        <taxon>Agaricomycetidae</taxon>
        <taxon>Agaricales</taxon>
        <taxon>Marasmiineae</taxon>
        <taxon>Mycenaceae</taxon>
        <taxon>Mycena</taxon>
    </lineage>
</organism>
<sequence length="176" mass="18857">MYQVDLALSTTEPLAAFWPPLHDGFTRPQMMYLVGRQIIECLGPYDFEISDEIYKAAGSRRNPISSSSSNMQFTAILASVVLAAVGLVQAVDDRLLFTIPAGDTIDTFTADFTDACTNWAPAVDAGLTFVEALVEPGDFSGKHADTEAKLVCSFTDGTTFPTFTTDVATSLGATPL</sequence>
<dbReference type="EMBL" id="JARIHO010000048">
    <property type="protein sequence ID" value="KAJ7322913.1"/>
    <property type="molecule type" value="Genomic_DNA"/>
</dbReference>
<reference evidence="1" key="1">
    <citation type="submission" date="2023-03" db="EMBL/GenBank/DDBJ databases">
        <title>Massive genome expansion in bonnet fungi (Mycena s.s.) driven by repeated elements and novel gene families across ecological guilds.</title>
        <authorList>
            <consortium name="Lawrence Berkeley National Laboratory"/>
            <person name="Harder C.B."/>
            <person name="Miyauchi S."/>
            <person name="Viragh M."/>
            <person name="Kuo A."/>
            <person name="Thoen E."/>
            <person name="Andreopoulos B."/>
            <person name="Lu D."/>
            <person name="Skrede I."/>
            <person name="Drula E."/>
            <person name="Henrissat B."/>
            <person name="Morin E."/>
            <person name="Kohler A."/>
            <person name="Barry K."/>
            <person name="LaButti K."/>
            <person name="Morin E."/>
            <person name="Salamov A."/>
            <person name="Lipzen A."/>
            <person name="Mereny Z."/>
            <person name="Hegedus B."/>
            <person name="Baldrian P."/>
            <person name="Stursova M."/>
            <person name="Weitz H."/>
            <person name="Taylor A."/>
            <person name="Grigoriev I.V."/>
            <person name="Nagy L.G."/>
            <person name="Martin F."/>
            <person name="Kauserud H."/>
        </authorList>
    </citation>
    <scope>NUCLEOTIDE SEQUENCE</scope>
    <source>
        <strain evidence="1">CBHHK002</strain>
    </source>
</reference>